<name>A0A6V7Q928_ANACO</name>
<dbReference type="AlphaFoldDB" id="A0A6V7Q928"/>
<feature type="region of interest" description="Disordered" evidence="1">
    <location>
        <begin position="31"/>
        <end position="71"/>
    </location>
</feature>
<feature type="compositionally biased region" description="Polar residues" evidence="1">
    <location>
        <begin position="44"/>
        <end position="54"/>
    </location>
</feature>
<proteinExistence type="predicted"/>
<dbReference type="EMBL" id="LR862134">
    <property type="protein sequence ID" value="CAD1839407.1"/>
    <property type="molecule type" value="Genomic_DNA"/>
</dbReference>
<gene>
    <name evidence="2" type="ORF">CB5_LOCUS22618</name>
</gene>
<evidence type="ECO:0000313" key="2">
    <source>
        <dbReference type="EMBL" id="CAD1839407.1"/>
    </source>
</evidence>
<sequence length="124" mass="13529">MEEVTSFSAVHKRLPTPSKLSVSLKGVSLTEKNPRNKTLVPKGQNATGKINNHCSDPAGGGSSSSANEQLPGSTSFVKLVDMGDEEWLAFLEKFHDLLQRALRDRRCGAAGQWQKQRLGTSCKF</sequence>
<organism evidence="2">
    <name type="scientific">Ananas comosus var. bracteatus</name>
    <name type="common">red pineapple</name>
    <dbReference type="NCBI Taxonomy" id="296719"/>
    <lineage>
        <taxon>Eukaryota</taxon>
        <taxon>Viridiplantae</taxon>
        <taxon>Streptophyta</taxon>
        <taxon>Embryophyta</taxon>
        <taxon>Tracheophyta</taxon>
        <taxon>Spermatophyta</taxon>
        <taxon>Magnoliopsida</taxon>
        <taxon>Liliopsida</taxon>
        <taxon>Poales</taxon>
        <taxon>Bromeliaceae</taxon>
        <taxon>Bromelioideae</taxon>
        <taxon>Ananas</taxon>
    </lineage>
</organism>
<protein>
    <submittedName>
        <fullName evidence="2">Uncharacterized protein</fullName>
    </submittedName>
</protein>
<reference evidence="2" key="1">
    <citation type="submission" date="2020-07" db="EMBL/GenBank/DDBJ databases">
        <authorList>
            <person name="Lin J."/>
        </authorList>
    </citation>
    <scope>NUCLEOTIDE SEQUENCE</scope>
</reference>
<evidence type="ECO:0000256" key="1">
    <source>
        <dbReference type="SAM" id="MobiDB-lite"/>
    </source>
</evidence>
<accession>A0A6V7Q928</accession>